<feature type="domain" description="GFO/IDH/MocA-like oxidoreductase" evidence="2">
    <location>
        <begin position="160"/>
        <end position="283"/>
    </location>
</feature>
<feature type="domain" description="Gfo/Idh/MocA-like oxidoreductase N-terminal" evidence="1">
    <location>
        <begin position="27"/>
        <end position="142"/>
    </location>
</feature>
<dbReference type="Gene3D" id="3.40.50.720">
    <property type="entry name" value="NAD(P)-binding Rossmann-like Domain"/>
    <property type="match status" value="1"/>
</dbReference>
<dbReference type="InterPro" id="IPR051450">
    <property type="entry name" value="Gfo/Idh/MocA_Oxidoreductases"/>
</dbReference>
<dbReference type="Gene3D" id="3.30.360.10">
    <property type="entry name" value="Dihydrodipicolinate Reductase, domain 2"/>
    <property type="match status" value="1"/>
</dbReference>
<keyword evidence="4" id="KW-1185">Reference proteome</keyword>
<dbReference type="AlphaFoldDB" id="A0A953LDD3"/>
<organism evidence="3 4">
    <name type="scientific">Membranihabitans marinus</name>
    <dbReference type="NCBI Taxonomy" id="1227546"/>
    <lineage>
        <taxon>Bacteria</taxon>
        <taxon>Pseudomonadati</taxon>
        <taxon>Bacteroidota</taxon>
        <taxon>Saprospiria</taxon>
        <taxon>Saprospirales</taxon>
        <taxon>Saprospiraceae</taxon>
        <taxon>Membranihabitans</taxon>
    </lineage>
</organism>
<dbReference type="SUPFAM" id="SSF55347">
    <property type="entry name" value="Glyceraldehyde-3-phosphate dehydrogenase-like, C-terminal domain"/>
    <property type="match status" value="1"/>
</dbReference>
<dbReference type="RefSeq" id="WP_222580279.1">
    <property type="nucleotide sequence ID" value="NZ_JAHVHU010000010.1"/>
</dbReference>
<dbReference type="InterPro" id="IPR036291">
    <property type="entry name" value="NAD(P)-bd_dom_sf"/>
</dbReference>
<dbReference type="Pfam" id="PF01408">
    <property type="entry name" value="GFO_IDH_MocA"/>
    <property type="match status" value="1"/>
</dbReference>
<evidence type="ECO:0000259" key="1">
    <source>
        <dbReference type="Pfam" id="PF01408"/>
    </source>
</evidence>
<sequence length="365" mass="41422">MIHLIFTLLSILSFATESSDTTKPVQIGIARLTHDHVNWVFNDDHKNDIEIVGIAEPDYELAKKYANRYGFSMDLVYNSLEEMVDATAPKAVMAFGSIYEHLEVVQTCAPRGIHVMVEKPLAVSMEHALEMERLARKYDIHLLTNYETTWYPSNHKAYHMVVNKNELGTVRKMVIRDGHRGPIEIGCSNEFLEWLTDPELNGGGAIVDFGCYGANLATWLMKNRKPNAVWGVTQQLKPDLYPRVDDEATVILEYPEGQVIIQASWNWPFSRKDMTIYGENGFFSSINSHDIKMHLRTNKSASTATLSERSKPYDNPFSYLAAVIRKEIEVDPHDLSSLDNNMIVVEILDAARWSAQTGKKVVLKD</sequence>
<evidence type="ECO:0000259" key="2">
    <source>
        <dbReference type="Pfam" id="PF22725"/>
    </source>
</evidence>
<proteinExistence type="predicted"/>
<reference evidence="3" key="1">
    <citation type="submission" date="2021-06" db="EMBL/GenBank/DDBJ databases">
        <title>44 bacteria genomes isolated from Dapeng, Shenzhen.</title>
        <authorList>
            <person name="Zheng W."/>
            <person name="Yu S."/>
            <person name="Huang Y."/>
        </authorList>
    </citation>
    <scope>NUCLEOTIDE SEQUENCE</scope>
    <source>
        <strain evidence="3">DP5N28-2</strain>
    </source>
</reference>
<dbReference type="Pfam" id="PF22725">
    <property type="entry name" value="GFO_IDH_MocA_C3"/>
    <property type="match status" value="1"/>
</dbReference>
<dbReference type="Proteomes" id="UP000753961">
    <property type="component" value="Unassembled WGS sequence"/>
</dbReference>
<dbReference type="GO" id="GO:0000166">
    <property type="term" value="F:nucleotide binding"/>
    <property type="evidence" value="ECO:0007669"/>
    <property type="project" value="InterPro"/>
</dbReference>
<dbReference type="PANTHER" id="PTHR43377">
    <property type="entry name" value="BILIVERDIN REDUCTASE A"/>
    <property type="match status" value="1"/>
</dbReference>
<name>A0A953LDD3_9BACT</name>
<accession>A0A953LDD3</accession>
<gene>
    <name evidence="3" type="ORF">KUV50_11375</name>
</gene>
<evidence type="ECO:0000313" key="4">
    <source>
        <dbReference type="Proteomes" id="UP000753961"/>
    </source>
</evidence>
<evidence type="ECO:0000313" key="3">
    <source>
        <dbReference type="EMBL" id="MBY5958739.1"/>
    </source>
</evidence>
<dbReference type="InterPro" id="IPR000683">
    <property type="entry name" value="Gfo/Idh/MocA-like_OxRdtase_N"/>
</dbReference>
<dbReference type="SUPFAM" id="SSF51735">
    <property type="entry name" value="NAD(P)-binding Rossmann-fold domains"/>
    <property type="match status" value="1"/>
</dbReference>
<dbReference type="InterPro" id="IPR055170">
    <property type="entry name" value="GFO_IDH_MocA-like_dom"/>
</dbReference>
<protein>
    <submittedName>
        <fullName evidence="3">Gfo/Idh/MocA family oxidoreductase</fullName>
    </submittedName>
</protein>
<comment type="caution">
    <text evidence="3">The sequence shown here is derived from an EMBL/GenBank/DDBJ whole genome shotgun (WGS) entry which is preliminary data.</text>
</comment>
<dbReference type="EMBL" id="JAHVHU010000010">
    <property type="protein sequence ID" value="MBY5958739.1"/>
    <property type="molecule type" value="Genomic_DNA"/>
</dbReference>
<dbReference type="PANTHER" id="PTHR43377:SF1">
    <property type="entry name" value="BILIVERDIN REDUCTASE A"/>
    <property type="match status" value="1"/>
</dbReference>